<dbReference type="InterPro" id="IPR050079">
    <property type="entry name" value="DEAD_box_RNA_helicase"/>
</dbReference>
<gene>
    <name evidence="11" type="ORF">NFI88_11365</name>
</gene>
<dbReference type="PROSITE" id="PS00039">
    <property type="entry name" value="DEAD_ATP_HELICASE"/>
    <property type="match status" value="1"/>
</dbReference>
<comment type="caution">
    <text evidence="11">The sequence shown here is derived from an EMBL/GenBank/DDBJ whole genome shotgun (WGS) entry which is preliminary data.</text>
</comment>
<dbReference type="GO" id="GO:0004386">
    <property type="term" value="F:helicase activity"/>
    <property type="evidence" value="ECO:0007669"/>
    <property type="project" value="UniProtKB-KW"/>
</dbReference>
<dbReference type="Pfam" id="PF00270">
    <property type="entry name" value="DEAD"/>
    <property type="match status" value="1"/>
</dbReference>
<dbReference type="Pfam" id="PF00271">
    <property type="entry name" value="Helicase_C"/>
    <property type="match status" value="1"/>
</dbReference>
<keyword evidence="3 7" id="KW-0347">Helicase</keyword>
<dbReference type="InterPro" id="IPR011545">
    <property type="entry name" value="DEAD/DEAH_box_helicase_dom"/>
</dbReference>
<dbReference type="Gene3D" id="3.40.50.300">
    <property type="entry name" value="P-loop containing nucleotide triphosphate hydrolases"/>
    <property type="match status" value="2"/>
</dbReference>
<sequence length="384" mass="40717">MPEHDTPASFEAMGLSPLLLAAVARMGFAQPTPVQAAAVPPLLAGRDVLALAQTGTGKTAAFLLPTLHRLIEAEPPPERGCGALILAPTRELASQTATAARALSADSPLRVELAYGGVPRERQAGRLRGGVSLLVATPGRLLDLAADGSVRLDGCRTLVLDEADRMLSLGFVEQIAAILDLLPQQMQTAMVSATMDDALSALARRLLHKPVRVEMAAPATVAAGAKQLVVFAEAARKLSLAEAFLRRPDVRRALVFVRTKQGADTLVAQLARAKVQAAAIHGDRSQAQRERTLAGFRKGSVRVLVATDVAARGIDVEDITHVMNFDMPEQPDGYVHRIGRTARAGASGVAISFCSAGERPMLREIEKLTRERISVIEPGTLLNG</sequence>
<dbReference type="SUPFAM" id="SSF52540">
    <property type="entry name" value="P-loop containing nucleoside triphosphate hydrolases"/>
    <property type="match status" value="2"/>
</dbReference>
<proteinExistence type="inferred from homology"/>
<feature type="domain" description="DEAD-box RNA helicase Q" evidence="10">
    <location>
        <begin position="8"/>
        <end position="36"/>
    </location>
</feature>
<dbReference type="RefSeq" id="WP_422920175.1">
    <property type="nucleotide sequence ID" value="NZ_JAMZEJ010000006.1"/>
</dbReference>
<keyword evidence="2 7" id="KW-0378">Hydrolase</keyword>
<accession>A0ABT1VYM1</accession>
<dbReference type="InterPro" id="IPR044742">
    <property type="entry name" value="DEAD/DEAH_RhlB"/>
</dbReference>
<keyword evidence="1 7" id="KW-0547">Nucleotide-binding</keyword>
<dbReference type="PANTHER" id="PTHR47959">
    <property type="entry name" value="ATP-DEPENDENT RNA HELICASE RHLE-RELATED"/>
    <property type="match status" value="1"/>
</dbReference>
<feature type="short sequence motif" description="Q motif" evidence="6">
    <location>
        <begin position="8"/>
        <end position="36"/>
    </location>
</feature>
<name>A0ABT1VYM1_9PROT</name>
<dbReference type="SMART" id="SM00487">
    <property type="entry name" value="DEXDc"/>
    <property type="match status" value="1"/>
</dbReference>
<evidence type="ECO:0000256" key="7">
    <source>
        <dbReference type="RuleBase" id="RU000492"/>
    </source>
</evidence>
<evidence type="ECO:0000256" key="6">
    <source>
        <dbReference type="PROSITE-ProRule" id="PRU00552"/>
    </source>
</evidence>
<keyword evidence="4 7" id="KW-0067">ATP-binding</keyword>
<evidence type="ECO:0000259" key="10">
    <source>
        <dbReference type="PROSITE" id="PS51195"/>
    </source>
</evidence>
<feature type="domain" description="Helicase C-terminal" evidence="9">
    <location>
        <begin position="224"/>
        <end position="384"/>
    </location>
</feature>
<evidence type="ECO:0000259" key="9">
    <source>
        <dbReference type="PROSITE" id="PS51194"/>
    </source>
</evidence>
<dbReference type="PROSITE" id="PS51195">
    <property type="entry name" value="Q_MOTIF"/>
    <property type="match status" value="1"/>
</dbReference>
<dbReference type="InterPro" id="IPR001650">
    <property type="entry name" value="Helicase_C-like"/>
</dbReference>
<evidence type="ECO:0000256" key="3">
    <source>
        <dbReference type="ARBA" id="ARBA00022806"/>
    </source>
</evidence>
<dbReference type="PROSITE" id="PS51192">
    <property type="entry name" value="HELICASE_ATP_BIND_1"/>
    <property type="match status" value="1"/>
</dbReference>
<dbReference type="PANTHER" id="PTHR47959:SF13">
    <property type="entry name" value="ATP-DEPENDENT RNA HELICASE RHLE"/>
    <property type="match status" value="1"/>
</dbReference>
<dbReference type="EMBL" id="JAMZEJ010000006">
    <property type="protein sequence ID" value="MCQ8241435.1"/>
    <property type="molecule type" value="Genomic_DNA"/>
</dbReference>
<reference evidence="11 12" key="1">
    <citation type="submission" date="2022-06" db="EMBL/GenBank/DDBJ databases">
        <title>Rhizosaccharibacter gen. nov. sp. nov. KSS12, endophytic bacteria isolated from sugarcane.</title>
        <authorList>
            <person name="Pitiwittayakul N."/>
        </authorList>
    </citation>
    <scope>NUCLEOTIDE SEQUENCE [LARGE SCALE GENOMIC DNA]</scope>
    <source>
        <strain evidence="11 12">KSS12</strain>
    </source>
</reference>
<dbReference type="PROSITE" id="PS51194">
    <property type="entry name" value="HELICASE_CTER"/>
    <property type="match status" value="1"/>
</dbReference>
<evidence type="ECO:0000313" key="11">
    <source>
        <dbReference type="EMBL" id="MCQ8241435.1"/>
    </source>
</evidence>
<evidence type="ECO:0000256" key="1">
    <source>
        <dbReference type="ARBA" id="ARBA00022741"/>
    </source>
</evidence>
<dbReference type="SMART" id="SM00490">
    <property type="entry name" value="HELICc"/>
    <property type="match status" value="1"/>
</dbReference>
<dbReference type="InterPro" id="IPR014014">
    <property type="entry name" value="RNA_helicase_DEAD_Q_motif"/>
</dbReference>
<feature type="domain" description="Helicase ATP-binding" evidence="8">
    <location>
        <begin position="39"/>
        <end position="213"/>
    </location>
</feature>
<evidence type="ECO:0000313" key="12">
    <source>
        <dbReference type="Proteomes" id="UP001524547"/>
    </source>
</evidence>
<dbReference type="CDD" id="cd00268">
    <property type="entry name" value="DEADc"/>
    <property type="match status" value="1"/>
</dbReference>
<dbReference type="InterPro" id="IPR014001">
    <property type="entry name" value="Helicase_ATP-bd"/>
</dbReference>
<evidence type="ECO:0000256" key="2">
    <source>
        <dbReference type="ARBA" id="ARBA00022801"/>
    </source>
</evidence>
<dbReference type="InterPro" id="IPR000629">
    <property type="entry name" value="RNA-helicase_DEAD-box_CS"/>
</dbReference>
<protein>
    <submittedName>
        <fullName evidence="11">DEAD/DEAH box helicase</fullName>
    </submittedName>
</protein>
<dbReference type="CDD" id="cd18787">
    <property type="entry name" value="SF2_C_DEAD"/>
    <property type="match status" value="1"/>
</dbReference>
<evidence type="ECO:0000256" key="5">
    <source>
        <dbReference type="ARBA" id="ARBA00038437"/>
    </source>
</evidence>
<evidence type="ECO:0000256" key="4">
    <source>
        <dbReference type="ARBA" id="ARBA00022840"/>
    </source>
</evidence>
<dbReference type="InterPro" id="IPR027417">
    <property type="entry name" value="P-loop_NTPase"/>
</dbReference>
<dbReference type="Proteomes" id="UP001524547">
    <property type="component" value="Unassembled WGS sequence"/>
</dbReference>
<comment type="similarity">
    <text evidence="5 7">Belongs to the DEAD box helicase family.</text>
</comment>
<evidence type="ECO:0000259" key="8">
    <source>
        <dbReference type="PROSITE" id="PS51192"/>
    </source>
</evidence>
<keyword evidence="12" id="KW-1185">Reference proteome</keyword>
<organism evidence="11 12">
    <name type="scientific">Rhizosaccharibacter radicis</name>
    <dbReference type="NCBI Taxonomy" id="2782605"/>
    <lineage>
        <taxon>Bacteria</taxon>
        <taxon>Pseudomonadati</taxon>
        <taxon>Pseudomonadota</taxon>
        <taxon>Alphaproteobacteria</taxon>
        <taxon>Acetobacterales</taxon>
        <taxon>Acetobacteraceae</taxon>
        <taxon>Rhizosaccharibacter</taxon>
    </lineage>
</organism>